<keyword evidence="1" id="KW-0812">Transmembrane</keyword>
<dbReference type="Pfam" id="PF15481">
    <property type="entry name" value="CPG4"/>
    <property type="match status" value="1"/>
</dbReference>
<dbReference type="InParanoid" id="A0A1S0U2V5"/>
<gene>
    <name evidence="3" type="ORF">LOAG_04104</name>
</gene>
<protein>
    <recommendedName>
        <fullName evidence="2">Chondroitin proteoglycan 4 domain-containing protein</fullName>
    </recommendedName>
</protein>
<proteinExistence type="predicted"/>
<dbReference type="OMA" id="QYEPVAM"/>
<name>A0A1S0U2V5_LOALO</name>
<evidence type="ECO:0000259" key="2">
    <source>
        <dbReference type="Pfam" id="PF15481"/>
    </source>
</evidence>
<feature type="domain" description="Chondroitin proteoglycan 4" evidence="2">
    <location>
        <begin position="96"/>
        <end position="174"/>
    </location>
</feature>
<evidence type="ECO:0000313" key="3">
    <source>
        <dbReference type="EMBL" id="EFO24381.1"/>
    </source>
</evidence>
<dbReference type="InterPro" id="IPR029153">
    <property type="entry name" value="CPG4"/>
</dbReference>
<dbReference type="GeneID" id="9941504"/>
<keyword evidence="1" id="KW-0472">Membrane</keyword>
<reference evidence="3" key="1">
    <citation type="submission" date="2012-04" db="EMBL/GenBank/DDBJ databases">
        <title>The Genome Sequence of Loa loa.</title>
        <authorList>
            <consortium name="The Broad Institute Genome Sequencing Platform"/>
            <consortium name="Broad Institute Genome Sequencing Center for Infectious Disease"/>
            <person name="Nutman T.B."/>
            <person name="Fink D.L."/>
            <person name="Russ C."/>
            <person name="Young S."/>
            <person name="Zeng Q."/>
            <person name="Gargeya S."/>
            <person name="Alvarado L."/>
            <person name="Berlin A."/>
            <person name="Chapman S.B."/>
            <person name="Chen Z."/>
            <person name="Freedman E."/>
            <person name="Gellesch M."/>
            <person name="Goldberg J."/>
            <person name="Griggs A."/>
            <person name="Gujja S."/>
            <person name="Heilman E.R."/>
            <person name="Heiman D."/>
            <person name="Howarth C."/>
            <person name="Mehta T."/>
            <person name="Neiman D."/>
            <person name="Pearson M."/>
            <person name="Roberts A."/>
            <person name="Saif S."/>
            <person name="Shea T."/>
            <person name="Shenoy N."/>
            <person name="Sisk P."/>
            <person name="Stolte C."/>
            <person name="Sykes S."/>
            <person name="White J."/>
            <person name="Yandava C."/>
            <person name="Haas B."/>
            <person name="Henn M.R."/>
            <person name="Nusbaum C."/>
            <person name="Birren B."/>
        </authorList>
    </citation>
    <scope>NUCLEOTIDE SEQUENCE [LARGE SCALE GENOMIC DNA]</scope>
</reference>
<organism evidence="3">
    <name type="scientific">Loa loa</name>
    <name type="common">Eye worm</name>
    <name type="synonym">Filaria loa</name>
    <dbReference type="NCBI Taxonomy" id="7209"/>
    <lineage>
        <taxon>Eukaryota</taxon>
        <taxon>Metazoa</taxon>
        <taxon>Ecdysozoa</taxon>
        <taxon>Nematoda</taxon>
        <taxon>Chromadorea</taxon>
        <taxon>Rhabditida</taxon>
        <taxon>Spirurina</taxon>
        <taxon>Spiruromorpha</taxon>
        <taxon>Filarioidea</taxon>
        <taxon>Onchocercidae</taxon>
        <taxon>Loa</taxon>
    </lineage>
</organism>
<feature type="transmembrane region" description="Helical" evidence="1">
    <location>
        <begin position="12"/>
        <end position="30"/>
    </location>
</feature>
<dbReference type="PANTHER" id="PTHR36944">
    <property type="entry name" value="PROTEIN CBG02791-RELATED"/>
    <property type="match status" value="1"/>
</dbReference>
<dbReference type="RefSeq" id="XP_003139689.1">
    <property type="nucleotide sequence ID" value="XM_003139641.1"/>
</dbReference>
<dbReference type="OrthoDB" id="5845707at2759"/>
<accession>A0A1S0U2V5</accession>
<evidence type="ECO:0000256" key="1">
    <source>
        <dbReference type="SAM" id="Phobius"/>
    </source>
</evidence>
<dbReference type="PANTHER" id="PTHR36944:SF4">
    <property type="entry name" value="CPG4 DOMAIN-CONTAINING PROTEIN"/>
    <property type="match status" value="1"/>
</dbReference>
<dbReference type="KEGG" id="loa:LOAG_04104"/>
<dbReference type="AlphaFoldDB" id="A0A1S0U2V5"/>
<keyword evidence="1" id="KW-1133">Transmembrane helix</keyword>
<sequence>MFAAGRDVDIIMIKSAFIVLIACTIFIALIKKLSHEIVSSPIYFFGNDTTRVLCVEGFLSGDCVEPCISEMQHIMENMPFSRSDHQGQLSWTQLLQASKNRRVTENSFHNICEAYKRVDKCLEECEKTSEHSASIRRTYAGLRFICVEQKKEFFNNLPCLAQYEPVAMSRCQNEINQSLAGSNSFSAAVINREQHNIQNRLGTLCRDLGNMIKCIEPVTRNGCGETAAKMMLKFITVGFTSFEQLYNHLGITDQLPYSCRQLLNLTIDSRINSEKWLIFSSSQSRNPYPENIMNSDDASQAIPSITLSLLSISFCYN</sequence>
<dbReference type="EMBL" id="JH712081">
    <property type="protein sequence ID" value="EFO24381.1"/>
    <property type="molecule type" value="Genomic_DNA"/>
</dbReference>
<dbReference type="CTD" id="9941504"/>